<dbReference type="HOGENOM" id="CLU_2905370_0_0_1"/>
<dbReference type="SUPFAM" id="SSF56112">
    <property type="entry name" value="Protein kinase-like (PK-like)"/>
    <property type="match status" value="1"/>
</dbReference>
<keyword evidence="2" id="KW-1185">Reference proteome</keyword>
<gene>
    <name evidence="1" type="ORF">RirG_226940</name>
</gene>
<accession>A0A015JK05</accession>
<evidence type="ECO:0000313" key="2">
    <source>
        <dbReference type="Proteomes" id="UP000022910"/>
    </source>
</evidence>
<dbReference type="Gene3D" id="3.30.200.20">
    <property type="entry name" value="Phosphorylase Kinase, domain 1"/>
    <property type="match status" value="1"/>
</dbReference>
<evidence type="ECO:0000313" key="1">
    <source>
        <dbReference type="EMBL" id="EXX55269.1"/>
    </source>
</evidence>
<evidence type="ECO:0008006" key="3">
    <source>
        <dbReference type="Google" id="ProtNLM"/>
    </source>
</evidence>
<comment type="caution">
    <text evidence="1">The sequence shown here is derived from an EMBL/GenBank/DDBJ whole genome shotgun (WGS) entry which is preliminary data.</text>
</comment>
<dbReference type="EMBL" id="JEMT01028253">
    <property type="protein sequence ID" value="EXX55269.1"/>
    <property type="molecule type" value="Genomic_DNA"/>
</dbReference>
<dbReference type="AlphaFoldDB" id="A0A015JK05"/>
<proteinExistence type="predicted"/>
<dbReference type="Proteomes" id="UP000022910">
    <property type="component" value="Unassembled WGS sequence"/>
</dbReference>
<organism evidence="1 2">
    <name type="scientific">Rhizophagus irregularis (strain DAOM 197198w)</name>
    <name type="common">Glomus intraradices</name>
    <dbReference type="NCBI Taxonomy" id="1432141"/>
    <lineage>
        <taxon>Eukaryota</taxon>
        <taxon>Fungi</taxon>
        <taxon>Fungi incertae sedis</taxon>
        <taxon>Mucoromycota</taxon>
        <taxon>Glomeromycotina</taxon>
        <taxon>Glomeromycetes</taxon>
        <taxon>Glomerales</taxon>
        <taxon>Glomeraceae</taxon>
        <taxon>Rhizophagus</taxon>
    </lineage>
</organism>
<protein>
    <recommendedName>
        <fullName evidence="3">Protein kinase domain-containing protein</fullName>
    </recommendedName>
</protein>
<reference evidence="1 2" key="1">
    <citation type="submission" date="2014-02" db="EMBL/GenBank/DDBJ databases">
        <title>Single nucleus genome sequencing reveals high similarity among nuclei of an endomycorrhizal fungus.</title>
        <authorList>
            <person name="Lin K."/>
            <person name="Geurts R."/>
            <person name="Zhang Z."/>
            <person name="Limpens E."/>
            <person name="Saunders D.G."/>
            <person name="Mu D."/>
            <person name="Pang E."/>
            <person name="Cao H."/>
            <person name="Cha H."/>
            <person name="Lin T."/>
            <person name="Zhou Q."/>
            <person name="Shang Y."/>
            <person name="Li Y."/>
            <person name="Ivanov S."/>
            <person name="Sharma T."/>
            <person name="Velzen R.V."/>
            <person name="Ruijter N.D."/>
            <person name="Aanen D.K."/>
            <person name="Win J."/>
            <person name="Kamoun S."/>
            <person name="Bisseling T."/>
            <person name="Huang S."/>
        </authorList>
    </citation>
    <scope>NUCLEOTIDE SEQUENCE [LARGE SCALE GENOMIC DNA]</scope>
    <source>
        <strain evidence="2">DAOM197198w</strain>
    </source>
</reference>
<name>A0A015JK05_RHIIW</name>
<dbReference type="OrthoDB" id="2425228at2759"/>
<sequence length="62" mass="7279">MKQRLTTRFRNRKVVFKRLDNVESADQSWFEEAKSHLAISNKHPNIVQCYGLMQDPSNACKI</sequence>
<dbReference type="InterPro" id="IPR011009">
    <property type="entry name" value="Kinase-like_dom_sf"/>
</dbReference>